<feature type="domain" description="Calcineurin-like phosphoesterase" evidence="8">
    <location>
        <begin position="1"/>
        <end position="216"/>
    </location>
</feature>
<sequence>MKLLHTADWHLGRVLHHHSLLADQAHVLNQIMDYAVAHQVDAVLVAGDIYDRSMPLADAVRLLNQTINRFAELAIPLIMISGNHDSAERLGFAATQLHKTGLHILTDIQHVAEPVWLRKADTALQIFGIPFADPERVRHVFNQSVTDYDAAHNLLLDQVKAARDPHFPALLMSHCFVDGADTSESEKTLSVGGSDRVSYEPMLAFDYVALGHLHSPQSKGASHIRYAGSPLKYSFSEHLHKKGVTLLSFNSAGLVAQAHLPLQPLREMRVLEGTLNVLLAQGQQDPQRDDYIMVRLTDTTALLDPMGRLREVYPNVLHLEKRLLQTEPLAQANPNHIKLDAAQLVRDFYAQIQGEPLTDAQSDIINATLTKLLQPNQDNSL</sequence>
<dbReference type="KEGG" id="tao:THIAE_05100"/>
<dbReference type="GO" id="GO:0006310">
    <property type="term" value="P:DNA recombination"/>
    <property type="evidence" value="ECO:0007669"/>
    <property type="project" value="UniProtKB-KW"/>
</dbReference>
<dbReference type="GO" id="GO:0004519">
    <property type="term" value="F:endonuclease activity"/>
    <property type="evidence" value="ECO:0007669"/>
    <property type="project" value="UniProtKB-KW"/>
</dbReference>
<evidence type="ECO:0000256" key="2">
    <source>
        <dbReference type="ARBA" id="ARBA00011322"/>
    </source>
</evidence>
<evidence type="ECO:0000313" key="10">
    <source>
        <dbReference type="EMBL" id="AHF01255.1"/>
    </source>
</evidence>
<keyword evidence="7" id="KW-0235">DNA replication</keyword>
<protein>
    <recommendedName>
        <fullName evidence="3 7">Nuclease SbcCD subunit D</fullName>
    </recommendedName>
</protein>
<evidence type="ECO:0000256" key="3">
    <source>
        <dbReference type="ARBA" id="ARBA00013365"/>
    </source>
</evidence>
<dbReference type="FunCoup" id="W0DRM0">
    <property type="interactions" value="45"/>
</dbReference>
<comment type="similarity">
    <text evidence="1 7">Belongs to the SbcD family.</text>
</comment>
<dbReference type="Gene3D" id="3.60.21.10">
    <property type="match status" value="1"/>
</dbReference>
<keyword evidence="4 7" id="KW-0540">Nuclease</keyword>
<evidence type="ECO:0000256" key="7">
    <source>
        <dbReference type="RuleBase" id="RU363069"/>
    </source>
</evidence>
<dbReference type="PANTHER" id="PTHR30337">
    <property type="entry name" value="COMPONENT OF ATP-DEPENDENT DSDNA EXONUCLEASE"/>
    <property type="match status" value="1"/>
</dbReference>
<dbReference type="InterPro" id="IPR004843">
    <property type="entry name" value="Calcineurin-like_PHP"/>
</dbReference>
<dbReference type="GO" id="GO:0006260">
    <property type="term" value="P:DNA replication"/>
    <property type="evidence" value="ECO:0007669"/>
    <property type="project" value="UniProtKB-KW"/>
</dbReference>
<reference evidence="10 11" key="1">
    <citation type="submission" date="2013-12" db="EMBL/GenBank/DDBJ databases">
        <authorList>
            <consortium name="DOE Joint Genome Institute"/>
            <person name="Kappler U."/>
            <person name="Huntemann M."/>
            <person name="Han J."/>
            <person name="Chen A."/>
            <person name="Kyrpides N."/>
            <person name="Mavromatis K."/>
            <person name="Markowitz V."/>
            <person name="Palaniappan K."/>
            <person name="Ivanova N."/>
            <person name="Schaumberg A."/>
            <person name="Pati A."/>
            <person name="Liolios K."/>
            <person name="Nordberg H.P."/>
            <person name="Cantor M.N."/>
            <person name="Hua S.X."/>
            <person name="Woyke T."/>
        </authorList>
    </citation>
    <scope>NUCLEOTIDE SEQUENCE [LARGE SCALE GENOMIC DNA]</scope>
    <source>
        <strain evidence="11">AL2</strain>
    </source>
</reference>
<dbReference type="SUPFAM" id="SSF56300">
    <property type="entry name" value="Metallo-dependent phosphatases"/>
    <property type="match status" value="1"/>
</dbReference>
<comment type="function">
    <text evidence="7">SbcCD cleaves DNA hairpin structures. These structures can inhibit DNA replication and are intermediates in certain DNA recombination reactions. The complex acts as a 3'-&gt;5' double strand exonuclease that can open hairpins. It also has a 5' single-strand endonuclease activity.</text>
</comment>
<comment type="subunit">
    <text evidence="2 7">Heterodimer of SbcC and SbcD.</text>
</comment>
<dbReference type="InterPro" id="IPR041796">
    <property type="entry name" value="Mre11_N"/>
</dbReference>
<dbReference type="EMBL" id="CP007030">
    <property type="protein sequence ID" value="AHF01255.1"/>
    <property type="molecule type" value="Genomic_DNA"/>
</dbReference>
<evidence type="ECO:0000256" key="5">
    <source>
        <dbReference type="ARBA" id="ARBA00022801"/>
    </source>
</evidence>
<dbReference type="Pfam" id="PF00149">
    <property type="entry name" value="Metallophos"/>
    <property type="match status" value="1"/>
</dbReference>
<evidence type="ECO:0000256" key="4">
    <source>
        <dbReference type="ARBA" id="ARBA00022722"/>
    </source>
</evidence>
<evidence type="ECO:0000256" key="6">
    <source>
        <dbReference type="ARBA" id="ARBA00022839"/>
    </source>
</evidence>
<evidence type="ECO:0000259" key="9">
    <source>
        <dbReference type="Pfam" id="PF12320"/>
    </source>
</evidence>
<dbReference type="GO" id="GO:0008408">
    <property type="term" value="F:3'-5' exonuclease activity"/>
    <property type="evidence" value="ECO:0007669"/>
    <property type="project" value="InterPro"/>
</dbReference>
<dbReference type="NCBIfam" id="TIGR00619">
    <property type="entry name" value="sbcd"/>
    <property type="match status" value="1"/>
</dbReference>
<dbReference type="STRING" id="717772.THIAE_05100"/>
<dbReference type="Pfam" id="PF12320">
    <property type="entry name" value="SbcD_C"/>
    <property type="match status" value="1"/>
</dbReference>
<dbReference type="InterPro" id="IPR004593">
    <property type="entry name" value="SbcD"/>
</dbReference>
<name>W0DRM0_9GAMM</name>
<accession>W0DRM0</accession>
<dbReference type="Proteomes" id="UP000005380">
    <property type="component" value="Chromosome"/>
</dbReference>
<keyword evidence="11" id="KW-1185">Reference proteome</keyword>
<feature type="domain" description="Nuclease SbcCD subunit D C-terminal" evidence="9">
    <location>
        <begin position="264"/>
        <end position="351"/>
    </location>
</feature>
<dbReference type="InParanoid" id="W0DRM0"/>
<dbReference type="OrthoDB" id="9773856at2"/>
<dbReference type="CDD" id="cd00840">
    <property type="entry name" value="MPP_Mre11_N"/>
    <property type="match status" value="1"/>
</dbReference>
<evidence type="ECO:0000313" key="11">
    <source>
        <dbReference type="Proteomes" id="UP000005380"/>
    </source>
</evidence>
<dbReference type="HOGENOM" id="CLU_038045_0_1_6"/>
<dbReference type="eggNOG" id="COG0420">
    <property type="taxonomic scope" value="Bacteria"/>
</dbReference>
<keyword evidence="7" id="KW-0233">DNA recombination</keyword>
<dbReference type="PANTHER" id="PTHR30337:SF0">
    <property type="entry name" value="NUCLEASE SBCCD SUBUNIT D"/>
    <property type="match status" value="1"/>
</dbReference>
<keyword evidence="6 7" id="KW-0269">Exonuclease</keyword>
<gene>
    <name evidence="7" type="primary">sbcD</name>
    <name evidence="10" type="ORF">THIAE_05100</name>
</gene>
<evidence type="ECO:0000256" key="1">
    <source>
        <dbReference type="ARBA" id="ARBA00010555"/>
    </source>
</evidence>
<dbReference type="InterPro" id="IPR026843">
    <property type="entry name" value="SbcD_C"/>
</dbReference>
<keyword evidence="7" id="KW-0255">Endonuclease</keyword>
<dbReference type="InterPro" id="IPR029052">
    <property type="entry name" value="Metallo-depent_PP-like"/>
</dbReference>
<evidence type="ECO:0000259" key="8">
    <source>
        <dbReference type="Pfam" id="PF00149"/>
    </source>
</evidence>
<dbReference type="InterPro" id="IPR050535">
    <property type="entry name" value="DNA_Repair-Maintenance_Comp"/>
</dbReference>
<proteinExistence type="inferred from homology"/>
<keyword evidence="5 7" id="KW-0378">Hydrolase</keyword>
<organism evidence="10 11">
    <name type="scientific">Thiomicrospira aerophila AL3</name>
    <dbReference type="NCBI Taxonomy" id="717772"/>
    <lineage>
        <taxon>Bacteria</taxon>
        <taxon>Pseudomonadati</taxon>
        <taxon>Pseudomonadota</taxon>
        <taxon>Gammaproteobacteria</taxon>
        <taxon>Thiotrichales</taxon>
        <taxon>Piscirickettsiaceae</taxon>
        <taxon>Thiomicrospira</taxon>
    </lineage>
</organism>
<dbReference type="AlphaFoldDB" id="W0DRM0"/>